<feature type="region of interest" description="Disordered" evidence="1">
    <location>
        <begin position="403"/>
        <end position="469"/>
    </location>
</feature>
<evidence type="ECO:0000256" key="1">
    <source>
        <dbReference type="SAM" id="MobiDB-lite"/>
    </source>
</evidence>
<evidence type="ECO:0000259" key="2">
    <source>
        <dbReference type="PROSITE" id="PS50280"/>
    </source>
</evidence>
<reference evidence="3 4" key="1">
    <citation type="submission" date="2016-07" db="EMBL/GenBank/DDBJ databases">
        <title>Pervasive Adenine N6-methylation of Active Genes in Fungi.</title>
        <authorList>
            <consortium name="DOE Joint Genome Institute"/>
            <person name="Mondo S.J."/>
            <person name="Dannebaum R.O."/>
            <person name="Kuo R.C."/>
            <person name="Labutti K."/>
            <person name="Haridas S."/>
            <person name="Kuo A."/>
            <person name="Salamov A."/>
            <person name="Ahrendt S.R."/>
            <person name="Lipzen A."/>
            <person name="Sullivan W."/>
            <person name="Andreopoulos W.B."/>
            <person name="Clum A."/>
            <person name="Lindquist E."/>
            <person name="Daum C."/>
            <person name="Ramamoorthy G.K."/>
            <person name="Gryganskyi A."/>
            <person name="Culley D."/>
            <person name="Magnuson J.K."/>
            <person name="James T.Y."/>
            <person name="O'Malley M.A."/>
            <person name="Stajich J.E."/>
            <person name="Spatafora J.W."/>
            <person name="Visel A."/>
            <person name="Grigoriev I.V."/>
        </authorList>
    </citation>
    <scope>NUCLEOTIDE SEQUENCE [LARGE SCALE GENOMIC DNA]</scope>
    <source>
        <strain evidence="3 4">NRRL 3116</strain>
    </source>
</reference>
<dbReference type="Gene3D" id="2.170.270.10">
    <property type="entry name" value="SET domain"/>
    <property type="match status" value="1"/>
</dbReference>
<dbReference type="Pfam" id="PF00856">
    <property type="entry name" value="SET"/>
    <property type="match status" value="1"/>
</dbReference>
<evidence type="ECO:0000313" key="3">
    <source>
        <dbReference type="EMBL" id="ORZ27051.1"/>
    </source>
</evidence>
<proteinExistence type="predicted"/>
<feature type="compositionally biased region" description="Basic and acidic residues" evidence="1">
    <location>
        <begin position="448"/>
        <end position="461"/>
    </location>
</feature>
<dbReference type="InterPro" id="IPR001214">
    <property type="entry name" value="SET_dom"/>
</dbReference>
<dbReference type="STRING" id="64571.A0A1Y2GZ68"/>
<dbReference type="SUPFAM" id="SSF82199">
    <property type="entry name" value="SET domain"/>
    <property type="match status" value="1"/>
</dbReference>
<dbReference type="Proteomes" id="UP000193648">
    <property type="component" value="Unassembled WGS sequence"/>
</dbReference>
<dbReference type="InterPro" id="IPR046341">
    <property type="entry name" value="SET_dom_sf"/>
</dbReference>
<dbReference type="CDD" id="cd08161">
    <property type="entry name" value="SET"/>
    <property type="match status" value="1"/>
</dbReference>
<dbReference type="AlphaFoldDB" id="A0A1Y2GZ68"/>
<dbReference type="OrthoDB" id="5560686at2759"/>
<dbReference type="RefSeq" id="XP_021884798.1">
    <property type="nucleotide sequence ID" value="XM_022020581.1"/>
</dbReference>
<dbReference type="InParanoid" id="A0A1Y2GZ68"/>
<gene>
    <name evidence="3" type="ORF">BCR41DRAFT_300661</name>
</gene>
<comment type="caution">
    <text evidence="3">The sequence shown here is derived from an EMBL/GenBank/DDBJ whole genome shotgun (WGS) entry which is preliminary data.</text>
</comment>
<keyword evidence="4" id="KW-1185">Reference proteome</keyword>
<dbReference type="PROSITE" id="PS50280">
    <property type="entry name" value="SET"/>
    <property type="match status" value="1"/>
</dbReference>
<dbReference type="EMBL" id="MCFF01000005">
    <property type="protein sequence ID" value="ORZ27051.1"/>
    <property type="molecule type" value="Genomic_DNA"/>
</dbReference>
<protein>
    <recommendedName>
        <fullName evidence="2">SET domain-containing protein</fullName>
    </recommendedName>
</protein>
<dbReference type="GeneID" id="33562425"/>
<organism evidence="3 4">
    <name type="scientific">Lobosporangium transversale</name>
    <dbReference type="NCBI Taxonomy" id="64571"/>
    <lineage>
        <taxon>Eukaryota</taxon>
        <taxon>Fungi</taxon>
        <taxon>Fungi incertae sedis</taxon>
        <taxon>Mucoromycota</taxon>
        <taxon>Mortierellomycotina</taxon>
        <taxon>Mortierellomycetes</taxon>
        <taxon>Mortierellales</taxon>
        <taxon>Mortierellaceae</taxon>
        <taxon>Lobosporangium</taxon>
    </lineage>
</organism>
<accession>A0A1Y2GZ68</accession>
<name>A0A1Y2GZ68_9FUNG</name>
<evidence type="ECO:0000313" key="4">
    <source>
        <dbReference type="Proteomes" id="UP000193648"/>
    </source>
</evidence>
<sequence length="469" mass="51508">MTTSQRSLLKPRWHTQPYMMYLALRAMPNQTAARQELIMAAVELDKKFSAEKGLPRVFTGKTPMNSASACLTNNGDKYFIPFKPEGSRSTHFRLAYQPVDFESTLKAYNNWMEQLIKHDWPRCFGNPKEGIKKSQLENESIRTTRPEIQREEDGLTVATALNQEDNRKDSDRMHIHRLDIKAAGSYDGSTSCPPTPTAALAAATEKSLSLKEPFERASPIYRLEDLDLEGVPTDLADIVQVNVSMIPNAGNGLFAKIDVPAGTPLGFYFGVPMTENEFDSLKDGVGQALHYSLMYQRTVLDATDDHGQPYRDPRGRLFCPFHFMNDDSDGNVSFIAGSVVNQVICMTNRDVKAGEELLVYFGKEVIDRGSACLSPSPSSISTTASASTPASASVTAPAPAPALTIPGVATGSQGQEMTVQPDEDLDGKKSTKAAGSRSRASSPLKRIVPAEDTGRPRRESAYKPVRYTR</sequence>
<feature type="domain" description="SET" evidence="2">
    <location>
        <begin position="239"/>
        <end position="362"/>
    </location>
</feature>